<dbReference type="Pfam" id="PF10545">
    <property type="entry name" value="MADF_DNA_bdg"/>
    <property type="match status" value="1"/>
</dbReference>
<keyword evidence="3" id="KW-1185">Reference proteome</keyword>
<organism evidence="2 3">
    <name type="scientific">Ceutorhynchus assimilis</name>
    <name type="common">cabbage seed weevil</name>
    <dbReference type="NCBI Taxonomy" id="467358"/>
    <lineage>
        <taxon>Eukaryota</taxon>
        <taxon>Metazoa</taxon>
        <taxon>Ecdysozoa</taxon>
        <taxon>Arthropoda</taxon>
        <taxon>Hexapoda</taxon>
        <taxon>Insecta</taxon>
        <taxon>Pterygota</taxon>
        <taxon>Neoptera</taxon>
        <taxon>Endopterygota</taxon>
        <taxon>Coleoptera</taxon>
        <taxon>Polyphaga</taxon>
        <taxon>Cucujiformia</taxon>
        <taxon>Curculionidae</taxon>
        <taxon>Ceutorhynchinae</taxon>
        <taxon>Ceutorhynchus</taxon>
    </lineage>
</organism>
<name>A0A9N9ML99_9CUCU</name>
<dbReference type="Proteomes" id="UP001152799">
    <property type="component" value="Chromosome 3"/>
</dbReference>
<sequence>MSFLFTEKLIELVKKYPILYDLGNPDYKNIRKRDKIWDQIGAELNESGEEVKKRWKNLRDSYAKYLKCIKTKTGQSAKKNYSKWQWASLMEPFKPFLAFAKTDSNITGQWSC</sequence>
<dbReference type="InterPro" id="IPR006578">
    <property type="entry name" value="MADF-dom"/>
</dbReference>
<dbReference type="GO" id="GO:0006357">
    <property type="term" value="P:regulation of transcription by RNA polymerase II"/>
    <property type="evidence" value="ECO:0007669"/>
    <property type="project" value="TreeGrafter"/>
</dbReference>
<dbReference type="EMBL" id="OU892279">
    <property type="protein sequence ID" value="CAG9766009.1"/>
    <property type="molecule type" value="Genomic_DNA"/>
</dbReference>
<dbReference type="AlphaFoldDB" id="A0A9N9ML99"/>
<dbReference type="GO" id="GO:0005634">
    <property type="term" value="C:nucleus"/>
    <property type="evidence" value="ECO:0007669"/>
    <property type="project" value="TreeGrafter"/>
</dbReference>
<dbReference type="SMART" id="SM00595">
    <property type="entry name" value="MADF"/>
    <property type="match status" value="1"/>
</dbReference>
<feature type="domain" description="MADF" evidence="1">
    <location>
        <begin position="8"/>
        <end position="98"/>
    </location>
</feature>
<dbReference type="PANTHER" id="PTHR12243">
    <property type="entry name" value="MADF DOMAIN TRANSCRIPTION FACTOR"/>
    <property type="match status" value="1"/>
</dbReference>
<gene>
    <name evidence="2" type="ORF">CEUTPL_LOCUS6603</name>
</gene>
<proteinExistence type="predicted"/>
<evidence type="ECO:0000259" key="1">
    <source>
        <dbReference type="PROSITE" id="PS51029"/>
    </source>
</evidence>
<evidence type="ECO:0000313" key="2">
    <source>
        <dbReference type="EMBL" id="CAG9766009.1"/>
    </source>
</evidence>
<dbReference type="PROSITE" id="PS51029">
    <property type="entry name" value="MADF"/>
    <property type="match status" value="1"/>
</dbReference>
<reference evidence="2" key="1">
    <citation type="submission" date="2022-01" db="EMBL/GenBank/DDBJ databases">
        <authorList>
            <person name="King R."/>
        </authorList>
    </citation>
    <scope>NUCLEOTIDE SEQUENCE</scope>
</reference>
<dbReference type="PANTHER" id="PTHR12243:SF67">
    <property type="entry name" value="COREPRESSOR OF PANGOLIN, ISOFORM A-RELATED"/>
    <property type="match status" value="1"/>
</dbReference>
<accession>A0A9N9ML99</accession>
<dbReference type="GO" id="GO:0005667">
    <property type="term" value="C:transcription regulator complex"/>
    <property type="evidence" value="ECO:0007669"/>
    <property type="project" value="TreeGrafter"/>
</dbReference>
<evidence type="ECO:0000313" key="3">
    <source>
        <dbReference type="Proteomes" id="UP001152799"/>
    </source>
</evidence>
<dbReference type="OrthoDB" id="6081971at2759"/>
<dbReference type="InterPro" id="IPR039353">
    <property type="entry name" value="TF_Adf1"/>
</dbReference>
<protein>
    <recommendedName>
        <fullName evidence="1">MADF domain-containing protein</fullName>
    </recommendedName>
</protein>